<dbReference type="RefSeq" id="WP_080175641.1">
    <property type="nucleotide sequence ID" value="NZ_AP024855.1"/>
</dbReference>
<reference evidence="6 7" key="1">
    <citation type="submission" date="2017-02" db="EMBL/GenBank/DDBJ databases">
        <authorList>
            <person name="Peterson S.W."/>
        </authorList>
    </citation>
    <scope>NUCLEOTIDE SEQUENCE [LARGE SCALE GENOMIC DNA]</scope>
    <source>
        <strain evidence="6 7">CECT 9189</strain>
    </source>
</reference>
<dbReference type="Gene3D" id="3.40.190.290">
    <property type="match status" value="1"/>
</dbReference>
<dbReference type="SUPFAM" id="SSF46785">
    <property type="entry name" value="Winged helix' DNA-binding domain"/>
    <property type="match status" value="1"/>
</dbReference>
<dbReference type="OrthoDB" id="5821487at2"/>
<dbReference type="InterPro" id="IPR058163">
    <property type="entry name" value="LysR-type_TF_proteobact-type"/>
</dbReference>
<evidence type="ECO:0000256" key="4">
    <source>
        <dbReference type="ARBA" id="ARBA00023163"/>
    </source>
</evidence>
<dbReference type="CDD" id="cd08422">
    <property type="entry name" value="PBP2_CrgA_like"/>
    <property type="match status" value="1"/>
</dbReference>
<dbReference type="PANTHER" id="PTHR30537">
    <property type="entry name" value="HTH-TYPE TRANSCRIPTIONAL REGULATOR"/>
    <property type="match status" value="1"/>
</dbReference>
<keyword evidence="3" id="KW-0238">DNA-binding</keyword>
<dbReference type="AlphaFoldDB" id="A0A1T4U961"/>
<dbReference type="SUPFAM" id="SSF53850">
    <property type="entry name" value="Periplasmic binding protein-like II"/>
    <property type="match status" value="1"/>
</dbReference>
<name>A0A1T4U961_9GAMM</name>
<accession>A0A1T4U961</accession>
<dbReference type="FunFam" id="1.10.10.10:FF:000001">
    <property type="entry name" value="LysR family transcriptional regulator"/>
    <property type="match status" value="1"/>
</dbReference>
<evidence type="ECO:0000313" key="7">
    <source>
        <dbReference type="Proteomes" id="UP000191116"/>
    </source>
</evidence>
<dbReference type="PROSITE" id="PS50931">
    <property type="entry name" value="HTH_LYSR"/>
    <property type="match status" value="1"/>
</dbReference>
<gene>
    <name evidence="6" type="primary">dmlR_11</name>
    <name evidence="6" type="ORF">CZ814_02887</name>
</gene>
<dbReference type="Pfam" id="PF00126">
    <property type="entry name" value="HTH_1"/>
    <property type="match status" value="1"/>
</dbReference>
<sequence length="289" mass="32889">MKASMDDLYLFMLTVRHGGISAAATAHGLQRSKISRRLQELEKALHCQLLIRTTRHIELTENGRLLYQHINQPLTEVNHAVNLLESQQNSFQGVLRLAATASFIASSIFAEVLDNYANQFPLVRIELLYLQKSVDLERENIDLQLLPNMAEIINSDYVQQTFLTSSNGLFASPEYLKQHAEPQSTAELPQHWLLASRYNSTLLQEGTRLRLVSEDINIIQQMAILGQGIALLPNILMQESLQQGKLVQVLTDANYSDIMMTVVYPSRRFLPKKTRAMVTLLRERFADQQ</sequence>
<evidence type="ECO:0000256" key="1">
    <source>
        <dbReference type="ARBA" id="ARBA00009437"/>
    </source>
</evidence>
<dbReference type="GO" id="GO:0003700">
    <property type="term" value="F:DNA-binding transcription factor activity"/>
    <property type="evidence" value="ECO:0007669"/>
    <property type="project" value="InterPro"/>
</dbReference>
<dbReference type="GO" id="GO:0043565">
    <property type="term" value="F:sequence-specific DNA binding"/>
    <property type="evidence" value="ECO:0007669"/>
    <property type="project" value="TreeGrafter"/>
</dbReference>
<dbReference type="Pfam" id="PF03466">
    <property type="entry name" value="LysR_substrate"/>
    <property type="match status" value="1"/>
</dbReference>
<evidence type="ECO:0000256" key="2">
    <source>
        <dbReference type="ARBA" id="ARBA00023015"/>
    </source>
</evidence>
<dbReference type="Gene3D" id="1.10.10.10">
    <property type="entry name" value="Winged helix-like DNA-binding domain superfamily/Winged helix DNA-binding domain"/>
    <property type="match status" value="1"/>
</dbReference>
<keyword evidence="4" id="KW-0804">Transcription</keyword>
<dbReference type="InterPro" id="IPR005119">
    <property type="entry name" value="LysR_subst-bd"/>
</dbReference>
<dbReference type="GO" id="GO:0006351">
    <property type="term" value="P:DNA-templated transcription"/>
    <property type="evidence" value="ECO:0007669"/>
    <property type="project" value="TreeGrafter"/>
</dbReference>
<evidence type="ECO:0000259" key="5">
    <source>
        <dbReference type="PROSITE" id="PS50931"/>
    </source>
</evidence>
<evidence type="ECO:0000256" key="3">
    <source>
        <dbReference type="ARBA" id="ARBA00023125"/>
    </source>
</evidence>
<feature type="domain" description="HTH lysR-type" evidence="5">
    <location>
        <begin position="1"/>
        <end position="60"/>
    </location>
</feature>
<dbReference type="InterPro" id="IPR036390">
    <property type="entry name" value="WH_DNA-bd_sf"/>
</dbReference>
<keyword evidence="2" id="KW-0805">Transcription regulation</keyword>
<dbReference type="EMBL" id="FUWP01000018">
    <property type="protein sequence ID" value="SKA49197.1"/>
    <property type="molecule type" value="Genomic_DNA"/>
</dbReference>
<evidence type="ECO:0000313" key="6">
    <source>
        <dbReference type="EMBL" id="SKA49197.1"/>
    </source>
</evidence>
<protein>
    <submittedName>
        <fullName evidence="6">HTH-type transcriptional regulator DmlR</fullName>
    </submittedName>
</protein>
<dbReference type="InterPro" id="IPR036388">
    <property type="entry name" value="WH-like_DNA-bd_sf"/>
</dbReference>
<organism evidence="6 7">
    <name type="scientific">Photobacterium toruni</name>
    <dbReference type="NCBI Taxonomy" id="1935446"/>
    <lineage>
        <taxon>Bacteria</taxon>
        <taxon>Pseudomonadati</taxon>
        <taxon>Pseudomonadota</taxon>
        <taxon>Gammaproteobacteria</taxon>
        <taxon>Vibrionales</taxon>
        <taxon>Vibrionaceae</taxon>
        <taxon>Photobacterium</taxon>
    </lineage>
</organism>
<comment type="similarity">
    <text evidence="1">Belongs to the LysR transcriptional regulatory family.</text>
</comment>
<dbReference type="InterPro" id="IPR000847">
    <property type="entry name" value="LysR_HTH_N"/>
</dbReference>
<proteinExistence type="inferred from homology"/>
<dbReference type="PANTHER" id="PTHR30537:SF5">
    <property type="entry name" value="HTH-TYPE TRANSCRIPTIONAL ACTIVATOR TTDR-RELATED"/>
    <property type="match status" value="1"/>
</dbReference>
<dbReference type="Proteomes" id="UP000191116">
    <property type="component" value="Unassembled WGS sequence"/>
</dbReference>